<comment type="caution">
    <text evidence="2">The sequence shown here is derived from an EMBL/GenBank/DDBJ whole genome shotgun (WGS) entry which is preliminary data.</text>
</comment>
<dbReference type="PROSITE" id="PS50125">
    <property type="entry name" value="GUANYLATE_CYCLASE_2"/>
    <property type="match status" value="2"/>
</dbReference>
<dbReference type="Proteomes" id="UP000075714">
    <property type="component" value="Unassembled WGS sequence"/>
</dbReference>
<protein>
    <recommendedName>
        <fullName evidence="1">Guanylate cyclase domain-containing protein</fullName>
    </recommendedName>
</protein>
<accession>A0A150H3N3</accession>
<dbReference type="EMBL" id="LSYV01000002">
    <property type="protein sequence ID" value="KXZ56438.1"/>
    <property type="molecule type" value="Genomic_DNA"/>
</dbReference>
<feature type="domain" description="Guanylate cyclase" evidence="1">
    <location>
        <begin position="628"/>
        <end position="749"/>
    </location>
</feature>
<dbReference type="AlphaFoldDB" id="A0A150H3N3"/>
<dbReference type="PANTHER" id="PTHR43081">
    <property type="entry name" value="ADENYLATE CYCLASE, TERMINAL-DIFFERENTIATION SPECIFIC-RELATED"/>
    <property type="match status" value="1"/>
</dbReference>
<sequence>MRDYVVLQEGSYSVVTYDFAGMPAGVAYSPLEDMDLADNVCVDSNNPRGLMHPRTFLLMMYRADSLERLHSAGLTPRAGPPNDWEELIDLLAAHRGAVNTANGDAFPEHGMCITTHRDCGRLGDVWSAIAASVVQTTGTTQGVYWDLTAPPPSANPLVNSTGWRYASDVLRRLLLYNAPDYDDSGVTDEFNNTIAQKICTDVSPHFLNGSCMITLEWDAVFSLLGSIPDLSVAPLPGSRVVMDRTSDSATADNLVNCTWELCAASANHDLLYLDPAPAALSMAPLAPESLIQVNGKSPKTCDAKSVLQLEAAAVSEAALYNTVDTQSRPLVNRAPYSVVMFSYAMYHSSSGEVDVQNSTKLWEELSVATMDLALKIHHATIRRVMSAHDGYESATEGDSFIIAFATPANNTWGKTLAAAFPPALTGGQPDAPVHRFCKTSLGLTDKKQLVVYRGLCVRMGIHSGLDDPQYVVFNKVGSSYKYYGPFAETAKLVGDAAAGGLITLSGQAFDRLRNGSGAKGGGGSSGSLDTVIVYGGHYVLSEAPAPAKPKLKPNDTPRRSAEVVGSQHITVEMAAAEASGSDAPGEVGTPIFVAVPSSLVPRLAHTRPLRAVRMTQLGSLAAPTGTIAIAFMKVVGASTLLADLPGPASRALEQFQRLASRLLGEAGGYLVEGGDGLVLAAFGCPLAGVEWALKTVAGLKELDWEEELLAHELCEEVGLDVGAVTYSLTEASGRLSYRGKVMNRSARIAGTAAAGQVLCSGAVWLAAETGMALGTGGSVVGVSLGRIALKGISAPVEVVQCYRG</sequence>
<dbReference type="Gene3D" id="3.40.190.10">
    <property type="entry name" value="Periplasmic binding protein-like II"/>
    <property type="match status" value="1"/>
</dbReference>
<organism evidence="2 3">
    <name type="scientific">Gonium pectorale</name>
    <name type="common">Green alga</name>
    <dbReference type="NCBI Taxonomy" id="33097"/>
    <lineage>
        <taxon>Eukaryota</taxon>
        <taxon>Viridiplantae</taxon>
        <taxon>Chlorophyta</taxon>
        <taxon>core chlorophytes</taxon>
        <taxon>Chlorophyceae</taxon>
        <taxon>CS clade</taxon>
        <taxon>Chlamydomonadales</taxon>
        <taxon>Volvocaceae</taxon>
        <taxon>Gonium</taxon>
    </lineage>
</organism>
<feature type="domain" description="Guanylate cyclase" evidence="1">
    <location>
        <begin position="349"/>
        <end position="494"/>
    </location>
</feature>
<dbReference type="InterPro" id="IPR001054">
    <property type="entry name" value="A/G_cyclase"/>
</dbReference>
<gene>
    <name evidence="2" type="ORF">GPECTOR_1g392</name>
</gene>
<evidence type="ECO:0000313" key="2">
    <source>
        <dbReference type="EMBL" id="KXZ56438.1"/>
    </source>
</evidence>
<dbReference type="Pfam" id="PF00211">
    <property type="entry name" value="Guanylate_cyc"/>
    <property type="match status" value="1"/>
</dbReference>
<keyword evidence="3" id="KW-1185">Reference proteome</keyword>
<reference evidence="3" key="1">
    <citation type="journal article" date="2016" name="Nat. Commun.">
        <title>The Gonium pectorale genome demonstrates co-option of cell cycle regulation during the evolution of multicellularity.</title>
        <authorList>
            <person name="Hanschen E.R."/>
            <person name="Marriage T.N."/>
            <person name="Ferris P.J."/>
            <person name="Hamaji T."/>
            <person name="Toyoda A."/>
            <person name="Fujiyama A."/>
            <person name="Neme R."/>
            <person name="Noguchi H."/>
            <person name="Minakuchi Y."/>
            <person name="Suzuki M."/>
            <person name="Kawai-Toyooka H."/>
            <person name="Smith D.R."/>
            <person name="Sparks H."/>
            <person name="Anderson J."/>
            <person name="Bakaric R."/>
            <person name="Luria V."/>
            <person name="Karger A."/>
            <person name="Kirschner M.W."/>
            <person name="Durand P.M."/>
            <person name="Michod R.E."/>
            <person name="Nozaki H."/>
            <person name="Olson B.J."/>
        </authorList>
    </citation>
    <scope>NUCLEOTIDE SEQUENCE [LARGE SCALE GENOMIC DNA]</scope>
    <source>
        <strain evidence="3">NIES-2863</strain>
    </source>
</reference>
<proteinExistence type="predicted"/>
<name>A0A150H3N3_GONPE</name>
<evidence type="ECO:0000313" key="3">
    <source>
        <dbReference type="Proteomes" id="UP000075714"/>
    </source>
</evidence>
<dbReference type="PANTHER" id="PTHR43081:SF1">
    <property type="entry name" value="ADENYLATE CYCLASE, TERMINAL-DIFFERENTIATION SPECIFIC"/>
    <property type="match status" value="1"/>
</dbReference>
<dbReference type="InterPro" id="IPR029787">
    <property type="entry name" value="Nucleotide_cyclase"/>
</dbReference>
<dbReference type="OrthoDB" id="568473at2759"/>
<dbReference type="Gene3D" id="3.30.70.1230">
    <property type="entry name" value="Nucleotide cyclase"/>
    <property type="match status" value="2"/>
</dbReference>
<evidence type="ECO:0000259" key="1">
    <source>
        <dbReference type="PROSITE" id="PS50125"/>
    </source>
</evidence>
<dbReference type="InterPro" id="IPR050697">
    <property type="entry name" value="Adenylyl/Guanylyl_Cyclase_3/4"/>
</dbReference>
<dbReference type="SMART" id="SM00044">
    <property type="entry name" value="CYCc"/>
    <property type="match status" value="1"/>
</dbReference>
<dbReference type="GO" id="GO:0035556">
    <property type="term" value="P:intracellular signal transduction"/>
    <property type="evidence" value="ECO:0007669"/>
    <property type="project" value="InterPro"/>
</dbReference>
<dbReference type="GO" id="GO:0009190">
    <property type="term" value="P:cyclic nucleotide biosynthetic process"/>
    <property type="evidence" value="ECO:0007669"/>
    <property type="project" value="InterPro"/>
</dbReference>
<dbReference type="SUPFAM" id="SSF55073">
    <property type="entry name" value="Nucleotide cyclase"/>
    <property type="match status" value="2"/>
</dbReference>